<name>A0ABP9SAS6_9GAMM</name>
<protein>
    <recommendedName>
        <fullName evidence="4">Secreted protein</fullName>
    </recommendedName>
</protein>
<keyword evidence="3" id="KW-1185">Reference proteome</keyword>
<sequence>MGVGSRVGMIIVTLSRIVLVRRGRSGHRSQEHIADGAAIPLSPSLLRVHGAGMGVSSRVGLDQGRSLPMEMSSRRRQGRNRQDQ</sequence>
<dbReference type="Proteomes" id="UP001501600">
    <property type="component" value="Unassembled WGS sequence"/>
</dbReference>
<evidence type="ECO:0008006" key="4">
    <source>
        <dbReference type="Google" id="ProtNLM"/>
    </source>
</evidence>
<feature type="region of interest" description="Disordered" evidence="1">
    <location>
        <begin position="56"/>
        <end position="84"/>
    </location>
</feature>
<dbReference type="EMBL" id="BAABLF010000014">
    <property type="protein sequence ID" value="GAA5192880.1"/>
    <property type="molecule type" value="Genomic_DNA"/>
</dbReference>
<comment type="caution">
    <text evidence="2">The sequence shown here is derived from an EMBL/GenBank/DDBJ whole genome shotgun (WGS) entry which is preliminary data.</text>
</comment>
<gene>
    <name evidence="2" type="ORF">GCM10025772_23050</name>
</gene>
<reference evidence="3" key="1">
    <citation type="journal article" date="2019" name="Int. J. Syst. Evol. Microbiol.">
        <title>The Global Catalogue of Microorganisms (GCM) 10K type strain sequencing project: providing services to taxonomists for standard genome sequencing and annotation.</title>
        <authorList>
            <consortium name="The Broad Institute Genomics Platform"/>
            <consortium name="The Broad Institute Genome Sequencing Center for Infectious Disease"/>
            <person name="Wu L."/>
            <person name="Ma J."/>
        </authorList>
    </citation>
    <scope>NUCLEOTIDE SEQUENCE [LARGE SCALE GENOMIC DNA]</scope>
    <source>
        <strain evidence="3">JCM 18720</strain>
    </source>
</reference>
<accession>A0ABP9SAS6</accession>
<evidence type="ECO:0000313" key="2">
    <source>
        <dbReference type="EMBL" id="GAA5192880.1"/>
    </source>
</evidence>
<organism evidence="2 3">
    <name type="scientific">Ferrimonas gelatinilytica</name>
    <dbReference type="NCBI Taxonomy" id="1255257"/>
    <lineage>
        <taxon>Bacteria</taxon>
        <taxon>Pseudomonadati</taxon>
        <taxon>Pseudomonadota</taxon>
        <taxon>Gammaproteobacteria</taxon>
        <taxon>Alteromonadales</taxon>
        <taxon>Ferrimonadaceae</taxon>
        <taxon>Ferrimonas</taxon>
    </lineage>
</organism>
<feature type="compositionally biased region" description="Basic residues" evidence="1">
    <location>
        <begin position="74"/>
        <end position="84"/>
    </location>
</feature>
<evidence type="ECO:0000256" key="1">
    <source>
        <dbReference type="SAM" id="MobiDB-lite"/>
    </source>
</evidence>
<evidence type="ECO:0000313" key="3">
    <source>
        <dbReference type="Proteomes" id="UP001501600"/>
    </source>
</evidence>
<proteinExistence type="predicted"/>